<organism evidence="2 3">
    <name type="scientific">Rhizophagus irregularis (strain DAOM 181602 / DAOM 197198 / MUCL 43194)</name>
    <name type="common">Arbuscular mycorrhizal fungus</name>
    <name type="synonym">Glomus intraradices</name>
    <dbReference type="NCBI Taxonomy" id="747089"/>
    <lineage>
        <taxon>Eukaryota</taxon>
        <taxon>Fungi</taxon>
        <taxon>Fungi incertae sedis</taxon>
        <taxon>Mucoromycota</taxon>
        <taxon>Glomeromycotina</taxon>
        <taxon>Glomeromycetes</taxon>
        <taxon>Glomerales</taxon>
        <taxon>Glomeraceae</taxon>
        <taxon>Rhizophagus</taxon>
    </lineage>
</organism>
<dbReference type="VEuPathDB" id="FungiDB:RhiirFUN_021296"/>
<name>A0A2P4QTL4_RHIID</name>
<reference evidence="2 3" key="1">
    <citation type="journal article" date="2013" name="Proc. Natl. Acad. Sci. U.S.A.">
        <title>Genome of an arbuscular mycorrhizal fungus provides insight into the oldest plant symbiosis.</title>
        <authorList>
            <person name="Tisserant E."/>
            <person name="Malbreil M."/>
            <person name="Kuo A."/>
            <person name="Kohler A."/>
            <person name="Symeonidi A."/>
            <person name="Balestrini R."/>
            <person name="Charron P."/>
            <person name="Duensing N."/>
            <person name="Frei Dit Frey N."/>
            <person name="Gianinazzi-Pearson V."/>
            <person name="Gilbert L.B."/>
            <person name="Handa Y."/>
            <person name="Herr J.R."/>
            <person name="Hijri M."/>
            <person name="Koul R."/>
            <person name="Kawaguchi M."/>
            <person name="Krajinski F."/>
            <person name="Lammers P.J."/>
            <person name="Masclaux F.G."/>
            <person name="Murat C."/>
            <person name="Morin E."/>
            <person name="Ndikumana S."/>
            <person name="Pagni M."/>
            <person name="Petitpierre D."/>
            <person name="Requena N."/>
            <person name="Rosikiewicz P."/>
            <person name="Riley R."/>
            <person name="Saito K."/>
            <person name="San Clemente H."/>
            <person name="Shapiro H."/>
            <person name="van Tuinen D."/>
            <person name="Becard G."/>
            <person name="Bonfante P."/>
            <person name="Paszkowski U."/>
            <person name="Shachar-Hill Y.Y."/>
            <person name="Tuskan G.A."/>
            <person name="Young P.W."/>
            <person name="Sanders I.R."/>
            <person name="Henrissat B."/>
            <person name="Rensing S.A."/>
            <person name="Grigoriev I.V."/>
            <person name="Corradi N."/>
            <person name="Roux C."/>
            <person name="Martin F."/>
        </authorList>
    </citation>
    <scope>NUCLEOTIDE SEQUENCE [LARGE SCALE GENOMIC DNA]</scope>
    <source>
        <strain evidence="2 3">DAOM 197198</strain>
    </source>
</reference>
<proteinExistence type="predicted"/>
<dbReference type="AlphaFoldDB" id="A0A2P4QTL4"/>
<keyword evidence="3" id="KW-1185">Reference proteome</keyword>
<dbReference type="Proteomes" id="UP000018888">
    <property type="component" value="Unassembled WGS sequence"/>
</dbReference>
<evidence type="ECO:0000256" key="1">
    <source>
        <dbReference type="SAM" id="MobiDB-lite"/>
    </source>
</evidence>
<evidence type="ECO:0000313" key="2">
    <source>
        <dbReference type="EMBL" id="POG80962.1"/>
    </source>
</evidence>
<reference evidence="2 3" key="2">
    <citation type="journal article" date="2018" name="New Phytol.">
        <title>High intraspecific genome diversity in the model arbuscular mycorrhizal symbiont Rhizophagus irregularis.</title>
        <authorList>
            <person name="Chen E.C.H."/>
            <person name="Morin E."/>
            <person name="Beaudet D."/>
            <person name="Noel J."/>
            <person name="Yildirir G."/>
            <person name="Ndikumana S."/>
            <person name="Charron P."/>
            <person name="St-Onge C."/>
            <person name="Giorgi J."/>
            <person name="Kruger M."/>
            <person name="Marton T."/>
            <person name="Ropars J."/>
            <person name="Grigoriev I.V."/>
            <person name="Hainaut M."/>
            <person name="Henrissat B."/>
            <person name="Roux C."/>
            <person name="Martin F."/>
            <person name="Corradi N."/>
        </authorList>
    </citation>
    <scope>NUCLEOTIDE SEQUENCE [LARGE SCALE GENOMIC DNA]</scope>
    <source>
        <strain evidence="2 3">DAOM 197198</strain>
    </source>
</reference>
<feature type="compositionally biased region" description="Low complexity" evidence="1">
    <location>
        <begin position="498"/>
        <end position="510"/>
    </location>
</feature>
<accession>A0A2P4QTL4</accession>
<comment type="caution">
    <text evidence="2">The sequence shown here is derived from an EMBL/GenBank/DDBJ whole genome shotgun (WGS) entry which is preliminary data.</text>
</comment>
<feature type="region of interest" description="Disordered" evidence="1">
    <location>
        <begin position="494"/>
        <end position="514"/>
    </location>
</feature>
<protein>
    <submittedName>
        <fullName evidence="2">Uncharacterized protein</fullName>
    </submittedName>
</protein>
<sequence length="707" mass="81691">MGVSVSTEDFATLEGYVYKSGEEREEILEHAGWKLEAQDHDIAIFMGTDVVTAALIRAVVTVCLTKQKDTMETFYKNVTEKERQQFDQQIQTLYSQGTAIEHELQITKDKLQKQDKELEEYFKAMPINQHISNIEVGTNDRPEYNTTKSIPTGQLISIDEEDNNTVQGENSKSEGKKRCHVNEKQIDENDMEGVTLTPNSNNISMHEKNFTNSRTRYQAKININKLKLSKEEIENEIGKIFHKDRFRIDISNKNGKKYMYVMFATSEERTRLTNSETIINNVGKFYTDQEREVTISDPLKCEILNIPIDISNSEVSEAVDNYGMGDINRVFNNTKKSKDGKKRHESVLINLKCTDAQLRDTWSIPIDDLDNRITIIPQNLKATQKQERKKYMAKLIDVDPNIEYKDISENLNNVKAKEWYIKEDKRTNRKIITVYFKNGKERDSAMKIPFIGSPFRPANTVTTTADSMEEEHITNTEDTTTHKMQENIQEKGNKEDVNNTTTNTKQNINNRQDDPMITDKDIAEITTTMNKVKIQEELHIKDSIDTTKTTNNLETAEETMKEITTEDQMRKTQEIAETTKLNKNIVTPNDTTLMEKQDTITEEKIITEEKMIIDNTTLDTKNNAQFTTKIEEEETESIMDIDIESTSRRISIYEEETWGDEDTVDKYIEENKKIKNKKTNKNLNNNKINNKIKIGCINIRGLNDDKG</sequence>
<dbReference type="EMBL" id="AUPC02000014">
    <property type="protein sequence ID" value="POG80962.1"/>
    <property type="molecule type" value="Genomic_DNA"/>
</dbReference>
<gene>
    <name evidence="2" type="ORF">GLOIN_2v1471199</name>
</gene>
<evidence type="ECO:0000313" key="3">
    <source>
        <dbReference type="Proteomes" id="UP000018888"/>
    </source>
</evidence>